<feature type="chain" id="PRO_5043600739" description="Type 1 fimbrial protein" evidence="1">
    <location>
        <begin position="19"/>
        <end position="79"/>
    </location>
</feature>
<dbReference type="Proteomes" id="UP000240728">
    <property type="component" value="Unassembled WGS sequence"/>
</dbReference>
<organism evidence="2 3">
    <name type="scientific">Photobacterium kishitanii</name>
    <dbReference type="NCBI Taxonomy" id="318456"/>
    <lineage>
        <taxon>Bacteria</taxon>
        <taxon>Pseudomonadati</taxon>
        <taxon>Pseudomonadota</taxon>
        <taxon>Gammaproteobacteria</taxon>
        <taxon>Vibrionales</taxon>
        <taxon>Vibrionaceae</taxon>
        <taxon>Photobacterium</taxon>
    </lineage>
</organism>
<evidence type="ECO:0000313" key="3">
    <source>
        <dbReference type="Proteomes" id="UP000240728"/>
    </source>
</evidence>
<keyword evidence="1" id="KW-0732">Signal</keyword>
<dbReference type="EMBL" id="PYOZ01000028">
    <property type="protein sequence ID" value="PSX39059.1"/>
    <property type="molecule type" value="Genomic_DNA"/>
</dbReference>
<dbReference type="AlphaFoldDB" id="A0AAX0YNZ7"/>
<evidence type="ECO:0000256" key="1">
    <source>
        <dbReference type="SAM" id="SignalP"/>
    </source>
</evidence>
<accession>A0AAX0YNZ7</accession>
<sequence>MKKLILLTILFSSPFSYAGILTFSGSVTAPACKVEIISTQKVTYKNKKDCVPIIKTTEKSIYKRDTNTIKGKIITVSYI</sequence>
<dbReference type="RefSeq" id="WP_045043943.1">
    <property type="nucleotide sequence ID" value="NZ_JZTB01000042.1"/>
</dbReference>
<protein>
    <recommendedName>
        <fullName evidence="4">Type 1 fimbrial protein</fullName>
    </recommendedName>
</protein>
<proteinExistence type="predicted"/>
<reference evidence="2 3" key="1">
    <citation type="submission" date="2018-01" db="EMBL/GenBank/DDBJ databases">
        <title>Whole genome sequencing of Histamine producing bacteria.</title>
        <authorList>
            <person name="Butler K."/>
        </authorList>
    </citation>
    <scope>NUCLEOTIDE SEQUENCE [LARGE SCALE GENOMIC DNA]</scope>
    <source>
        <strain evidence="2 3">A1-4</strain>
    </source>
</reference>
<evidence type="ECO:0000313" key="2">
    <source>
        <dbReference type="EMBL" id="PSX39059.1"/>
    </source>
</evidence>
<name>A0AAX0YNZ7_9GAMM</name>
<comment type="caution">
    <text evidence="2">The sequence shown here is derived from an EMBL/GenBank/DDBJ whole genome shotgun (WGS) entry which is preliminary data.</text>
</comment>
<gene>
    <name evidence="2" type="ORF">C0W53_21970</name>
</gene>
<feature type="signal peptide" evidence="1">
    <location>
        <begin position="1"/>
        <end position="18"/>
    </location>
</feature>
<evidence type="ECO:0008006" key="4">
    <source>
        <dbReference type="Google" id="ProtNLM"/>
    </source>
</evidence>
<keyword evidence="3" id="KW-1185">Reference proteome</keyword>